<evidence type="ECO:0000313" key="11">
    <source>
        <dbReference type="EMBL" id="ALO15267.1"/>
    </source>
</evidence>
<keyword evidence="3" id="KW-0050">Antiport</keyword>
<dbReference type="GO" id="GO:0005886">
    <property type="term" value="C:plasma membrane"/>
    <property type="evidence" value="ECO:0007669"/>
    <property type="project" value="UniProtKB-SubCell"/>
</dbReference>
<dbReference type="EMBL" id="CP013118">
    <property type="protein sequence ID" value="ALO15267.1"/>
    <property type="molecule type" value="Genomic_DNA"/>
</dbReference>
<organism evidence="11 12">
    <name type="scientific">Salinivirga cyanobacteriivorans</name>
    <dbReference type="NCBI Taxonomy" id="1307839"/>
    <lineage>
        <taxon>Bacteria</taxon>
        <taxon>Pseudomonadati</taxon>
        <taxon>Bacteroidota</taxon>
        <taxon>Bacteroidia</taxon>
        <taxon>Bacteroidales</taxon>
        <taxon>Salinivirgaceae</taxon>
        <taxon>Salinivirga</taxon>
    </lineage>
</organism>
<dbReference type="Pfam" id="PF01554">
    <property type="entry name" value="MatE"/>
    <property type="match status" value="2"/>
</dbReference>
<evidence type="ECO:0000256" key="3">
    <source>
        <dbReference type="ARBA" id="ARBA00022449"/>
    </source>
</evidence>
<comment type="subcellular location">
    <subcellularLocation>
        <location evidence="1">Cell membrane</location>
        <topology evidence="1">Multi-pass membrane protein</topology>
    </subcellularLocation>
</comment>
<dbReference type="PANTHER" id="PTHR43298">
    <property type="entry name" value="MULTIDRUG RESISTANCE PROTEIN NORM-RELATED"/>
    <property type="match status" value="1"/>
</dbReference>
<dbReference type="PATRIC" id="fig|1307839.3.peg.1722"/>
<evidence type="ECO:0000256" key="2">
    <source>
        <dbReference type="ARBA" id="ARBA00022448"/>
    </source>
</evidence>
<dbReference type="Proteomes" id="UP000064893">
    <property type="component" value="Chromosome"/>
</dbReference>
<proteinExistence type="predicted"/>
<dbReference type="GO" id="GO:0015297">
    <property type="term" value="F:antiporter activity"/>
    <property type="evidence" value="ECO:0007669"/>
    <property type="project" value="UniProtKB-KW"/>
</dbReference>
<evidence type="ECO:0000256" key="10">
    <source>
        <dbReference type="SAM" id="Phobius"/>
    </source>
</evidence>
<gene>
    <name evidence="11" type="primary">mepA_2</name>
    <name evidence="11" type="ORF">L21SP5_01624</name>
</gene>
<keyword evidence="7" id="KW-0406">Ion transport</keyword>
<dbReference type="InterPro" id="IPR050222">
    <property type="entry name" value="MATE_MdtK"/>
</dbReference>
<reference evidence="11 12" key="1">
    <citation type="submission" date="2015-11" db="EMBL/GenBank/DDBJ databases">
        <title>Description and complete genome sequence of a novel strain predominating in hypersaline microbial mats and representing a new family of the Bacteriodetes phylum.</title>
        <authorList>
            <person name="Spring S."/>
            <person name="Bunk B."/>
            <person name="Sproer C."/>
            <person name="Klenk H.-P."/>
        </authorList>
    </citation>
    <scope>NUCLEOTIDE SEQUENCE [LARGE SCALE GENOMIC DNA]</scope>
    <source>
        <strain evidence="11 12">L21-Spi-D4</strain>
    </source>
</reference>
<feature type="transmembrane region" description="Helical" evidence="10">
    <location>
        <begin position="382"/>
        <end position="401"/>
    </location>
</feature>
<dbReference type="OrthoDB" id="9776324at2"/>
<sequence length="447" mass="48778">MRDLTNGSERSQIFRFALPMLIGNLFQQFYNIVDSIIVGNFINKQALAAVGASFPVIFTLISFVIGIGSGATIVISQFFGAKDYDKVVRAIDTTFIFMFFVSIIITALGLLFGEEIFGLLQLPQELLPQAMVYFSIYIGGSFVFFGFQTTSSILRGLGDSKTPLYFLMIATIFNVLLDLLFILVFNMGIAGAALATVISQGGAFVTAIVYLNRTHELIQFSFKGLVFDKEIFKKSLRIGLPTSFQQSFIAIGMTALMGIVNQFGTNVIAAYSVGMRLNSLATLPAMNFGSALSMFVGQNLGAGKIERVRKGYLSTLLMSATISVLVTLVVVVFGSQLMALFTQDESVISIGAEYLLIVGSFYIIFSIMFSTIGVLRGAGATIITMISSLLSLWAVRLPIAWWLSGEIGYEGIWWANPIGWAVSLVIVLSYYLSGRWKTKGVVASRPN</sequence>
<protein>
    <recommendedName>
        <fullName evidence="9">Multidrug-efflux transporter</fullName>
    </recommendedName>
</protein>
<feature type="transmembrane region" description="Helical" evidence="10">
    <location>
        <begin position="189"/>
        <end position="211"/>
    </location>
</feature>
<dbReference type="AlphaFoldDB" id="A0A0S2HYU7"/>
<feature type="transmembrane region" description="Helical" evidence="10">
    <location>
        <begin position="238"/>
        <end position="260"/>
    </location>
</feature>
<feature type="transmembrane region" description="Helical" evidence="10">
    <location>
        <begin position="413"/>
        <end position="432"/>
    </location>
</feature>
<evidence type="ECO:0000256" key="7">
    <source>
        <dbReference type="ARBA" id="ARBA00023065"/>
    </source>
</evidence>
<feature type="transmembrane region" description="Helical" evidence="10">
    <location>
        <begin position="312"/>
        <end position="334"/>
    </location>
</feature>
<feature type="transmembrane region" description="Helical" evidence="10">
    <location>
        <begin position="164"/>
        <end position="183"/>
    </location>
</feature>
<feature type="transmembrane region" description="Helical" evidence="10">
    <location>
        <begin position="87"/>
        <end position="112"/>
    </location>
</feature>
<evidence type="ECO:0000256" key="4">
    <source>
        <dbReference type="ARBA" id="ARBA00022475"/>
    </source>
</evidence>
<feature type="transmembrane region" description="Helical" evidence="10">
    <location>
        <begin position="132"/>
        <end position="157"/>
    </location>
</feature>
<keyword evidence="8 10" id="KW-0472">Membrane</keyword>
<dbReference type="KEGG" id="blq:L21SP5_01624"/>
<evidence type="ECO:0000256" key="9">
    <source>
        <dbReference type="ARBA" id="ARBA00031636"/>
    </source>
</evidence>
<dbReference type="STRING" id="1307839.L21SP5_01624"/>
<dbReference type="GO" id="GO:0042910">
    <property type="term" value="F:xenobiotic transmembrane transporter activity"/>
    <property type="evidence" value="ECO:0007669"/>
    <property type="project" value="InterPro"/>
</dbReference>
<feature type="transmembrane region" description="Helical" evidence="10">
    <location>
        <begin position="50"/>
        <end position="75"/>
    </location>
</feature>
<dbReference type="PIRSF" id="PIRSF006603">
    <property type="entry name" value="DinF"/>
    <property type="match status" value="1"/>
</dbReference>
<evidence type="ECO:0000256" key="6">
    <source>
        <dbReference type="ARBA" id="ARBA00022989"/>
    </source>
</evidence>
<dbReference type="PANTHER" id="PTHR43298:SF2">
    <property type="entry name" value="FMN_FAD EXPORTER YEEO-RELATED"/>
    <property type="match status" value="1"/>
</dbReference>
<keyword evidence="4" id="KW-1003">Cell membrane</keyword>
<evidence type="ECO:0000313" key="12">
    <source>
        <dbReference type="Proteomes" id="UP000064893"/>
    </source>
</evidence>
<keyword evidence="6 10" id="KW-1133">Transmembrane helix</keyword>
<evidence type="ECO:0000256" key="1">
    <source>
        <dbReference type="ARBA" id="ARBA00004651"/>
    </source>
</evidence>
<name>A0A0S2HYU7_9BACT</name>
<dbReference type="InterPro" id="IPR002528">
    <property type="entry name" value="MATE_fam"/>
</dbReference>
<feature type="transmembrane region" description="Helical" evidence="10">
    <location>
        <begin position="12"/>
        <end position="30"/>
    </location>
</feature>
<keyword evidence="2" id="KW-0813">Transport</keyword>
<dbReference type="RefSeq" id="WP_057952738.1">
    <property type="nucleotide sequence ID" value="NZ_CP013118.1"/>
</dbReference>
<dbReference type="NCBIfam" id="TIGR00797">
    <property type="entry name" value="matE"/>
    <property type="match status" value="1"/>
</dbReference>
<feature type="transmembrane region" description="Helical" evidence="10">
    <location>
        <begin position="354"/>
        <end position="375"/>
    </location>
</feature>
<dbReference type="InterPro" id="IPR048279">
    <property type="entry name" value="MdtK-like"/>
</dbReference>
<feature type="transmembrane region" description="Helical" evidence="10">
    <location>
        <begin position="280"/>
        <end position="300"/>
    </location>
</feature>
<keyword evidence="12" id="KW-1185">Reference proteome</keyword>
<keyword evidence="5 10" id="KW-0812">Transmembrane</keyword>
<dbReference type="CDD" id="cd13138">
    <property type="entry name" value="MATE_yoeA_like"/>
    <property type="match status" value="1"/>
</dbReference>
<dbReference type="GO" id="GO:0006811">
    <property type="term" value="P:monoatomic ion transport"/>
    <property type="evidence" value="ECO:0007669"/>
    <property type="project" value="UniProtKB-KW"/>
</dbReference>
<evidence type="ECO:0000256" key="8">
    <source>
        <dbReference type="ARBA" id="ARBA00023136"/>
    </source>
</evidence>
<accession>A0A0S2HYU7</accession>
<evidence type="ECO:0000256" key="5">
    <source>
        <dbReference type="ARBA" id="ARBA00022692"/>
    </source>
</evidence>